<dbReference type="InterPro" id="IPR049121">
    <property type="entry name" value="TdIF1_C"/>
</dbReference>
<dbReference type="InterPro" id="IPR026064">
    <property type="entry name" value="TdIF1"/>
</dbReference>
<dbReference type="Pfam" id="PF21229">
    <property type="entry name" value="TdIF1_2nd"/>
    <property type="match status" value="1"/>
</dbReference>
<dbReference type="Proteomes" id="UP000694569">
    <property type="component" value="Unplaced"/>
</dbReference>
<reference evidence="2" key="2">
    <citation type="submission" date="2025-09" db="UniProtKB">
        <authorList>
            <consortium name="Ensembl"/>
        </authorList>
    </citation>
    <scope>IDENTIFICATION</scope>
</reference>
<feature type="domain" description="TdIF1 C-terminal" evidence="1">
    <location>
        <begin position="112"/>
        <end position="180"/>
    </location>
</feature>
<dbReference type="Ensembl" id="ENSLLET00000003008.1">
    <property type="protein sequence ID" value="ENSLLEP00000002887.1"/>
    <property type="gene ID" value="ENSLLEG00000001862.1"/>
</dbReference>
<dbReference type="GO" id="GO:0005634">
    <property type="term" value="C:nucleus"/>
    <property type="evidence" value="ECO:0007669"/>
    <property type="project" value="TreeGrafter"/>
</dbReference>
<dbReference type="AlphaFoldDB" id="A0A8C5P752"/>
<evidence type="ECO:0000313" key="2">
    <source>
        <dbReference type="Ensembl" id="ENSLLEP00000002887.1"/>
    </source>
</evidence>
<dbReference type="GO" id="GO:0031491">
    <property type="term" value="F:nucleosome binding"/>
    <property type="evidence" value="ECO:0007669"/>
    <property type="project" value="TreeGrafter"/>
</dbReference>
<name>A0A8C5P752_9ANUR</name>
<evidence type="ECO:0000259" key="1">
    <source>
        <dbReference type="Pfam" id="PF21229"/>
    </source>
</evidence>
<dbReference type="PANTHER" id="PTHR23399">
    <property type="entry name" value="DEOXYNUCLEOTIDYLTRANSFERASE TERMINAL-INTERACTING PROTEIN 1"/>
    <property type="match status" value="1"/>
</dbReference>
<proteinExistence type="predicted"/>
<organism evidence="2 3">
    <name type="scientific">Leptobrachium leishanense</name>
    <name type="common">Leishan spiny toad</name>
    <dbReference type="NCBI Taxonomy" id="445787"/>
    <lineage>
        <taxon>Eukaryota</taxon>
        <taxon>Metazoa</taxon>
        <taxon>Chordata</taxon>
        <taxon>Craniata</taxon>
        <taxon>Vertebrata</taxon>
        <taxon>Euteleostomi</taxon>
        <taxon>Amphibia</taxon>
        <taxon>Batrachia</taxon>
        <taxon>Anura</taxon>
        <taxon>Pelobatoidea</taxon>
        <taxon>Megophryidae</taxon>
        <taxon>Leptobrachium</taxon>
    </lineage>
</organism>
<accession>A0A8C5P752</accession>
<reference evidence="2" key="1">
    <citation type="submission" date="2025-08" db="UniProtKB">
        <authorList>
            <consortium name="Ensembl"/>
        </authorList>
    </citation>
    <scope>IDENTIFICATION</scope>
</reference>
<protein>
    <recommendedName>
        <fullName evidence="1">TdIF1 C-terminal domain-containing protein</fullName>
    </recommendedName>
</protein>
<evidence type="ECO:0000313" key="3">
    <source>
        <dbReference type="Proteomes" id="UP000694569"/>
    </source>
</evidence>
<keyword evidence="3" id="KW-1185">Reference proteome</keyword>
<dbReference type="GO" id="GO:0003677">
    <property type="term" value="F:DNA binding"/>
    <property type="evidence" value="ECO:0007669"/>
    <property type="project" value="InterPro"/>
</dbReference>
<sequence length="183" mass="20645">EKGTRKQNTAIARGACDRGGQRGSAGIAAKRRHFTAITPWNIMIKHIRGLSFSHPLMGRTRVFVLSILIIFLKFTSNVSDNITVQLDPGQLIHKTCLNYRLNGRTSFILDSKTYKKHPESFKSASKSQVKQWLTEAQHIRGAGGKMAYVLLEQDIKDLAVCDEYMYALELKLDEPKPFTLCYG</sequence>
<dbReference type="PANTHER" id="PTHR23399:SF2">
    <property type="entry name" value="DEOXYNUCLEOTIDYLTRANSFERASE TERMINAL-INTERACTING PROTEIN 1"/>
    <property type="match status" value="1"/>
</dbReference>